<evidence type="ECO:0000259" key="3">
    <source>
        <dbReference type="Pfam" id="PF14479"/>
    </source>
</evidence>
<comment type="caution">
    <text evidence="4">The sequence shown here is derived from an EMBL/GenBank/DDBJ whole genome shotgun (WGS) entry which is preliminary data.</text>
</comment>
<dbReference type="InterPro" id="IPR029498">
    <property type="entry name" value="HeLo_dom"/>
</dbReference>
<keyword evidence="2" id="KW-0732">Signal</keyword>
<sequence length="316" mass="35416">MAEAAGLAVGTIALASLFQTCVDILDYIEDARNIESDRDRGDTRLGLLKIRLKQWGDKLQVANPGYEDGGLIDHWDGESDTISKSLLGIKGILEQASYLSHKYAPYKMAISAWPCDSNLSRKATETENQDVRRKTAYQKFLYLKQRATWALRDKRRFNASLVELDFFITNLEIVTSRLLALEKLDWESLTVNETDFTMSKTTTLNDITKGESALGKILDNRGPPRPAVIKLPADKISEPTRTKDGHKFTNMISKDKAMQVEGDHGNADPNAKRHEYQSHQAEDASTQIMGNLDRIASDNVFGLLQQRVASNSKPQK</sequence>
<feature type="region of interest" description="Disordered" evidence="1">
    <location>
        <begin position="260"/>
        <end position="281"/>
    </location>
</feature>
<reference evidence="4" key="1">
    <citation type="submission" date="2021-03" db="EMBL/GenBank/DDBJ databases">
        <title>Revisited historic fungal species revealed as producer of novel bioactive compounds through whole genome sequencing and comparative genomics.</title>
        <authorList>
            <person name="Vignolle G.A."/>
            <person name="Hochenegger N."/>
            <person name="Mach R.L."/>
            <person name="Mach-Aigner A.R."/>
            <person name="Javad Rahimi M."/>
            <person name="Salim K.A."/>
            <person name="Chan C.M."/>
            <person name="Lim L.B.L."/>
            <person name="Cai F."/>
            <person name="Druzhinina I.S."/>
            <person name="U'Ren J.M."/>
            <person name="Derntl C."/>
        </authorList>
    </citation>
    <scope>NUCLEOTIDE SEQUENCE</scope>
    <source>
        <strain evidence="4">TUCIM 5799</strain>
    </source>
</reference>
<protein>
    <recommendedName>
        <fullName evidence="3">Prion-inhibition and propagation HeLo domain-containing protein</fullName>
    </recommendedName>
</protein>
<dbReference type="Gene3D" id="1.20.120.1020">
    <property type="entry name" value="Prion-inhibition and propagation, HeLo domain"/>
    <property type="match status" value="1"/>
</dbReference>
<evidence type="ECO:0000256" key="2">
    <source>
        <dbReference type="SAM" id="SignalP"/>
    </source>
</evidence>
<dbReference type="EMBL" id="JAFIMR010000021">
    <property type="protein sequence ID" value="KAI1865656.1"/>
    <property type="molecule type" value="Genomic_DNA"/>
</dbReference>
<evidence type="ECO:0000313" key="4">
    <source>
        <dbReference type="EMBL" id="KAI1865656.1"/>
    </source>
</evidence>
<evidence type="ECO:0000313" key="5">
    <source>
        <dbReference type="Proteomes" id="UP000829685"/>
    </source>
</evidence>
<organism evidence="4 5">
    <name type="scientific">Neoarthrinium moseri</name>
    <dbReference type="NCBI Taxonomy" id="1658444"/>
    <lineage>
        <taxon>Eukaryota</taxon>
        <taxon>Fungi</taxon>
        <taxon>Dikarya</taxon>
        <taxon>Ascomycota</taxon>
        <taxon>Pezizomycotina</taxon>
        <taxon>Sordariomycetes</taxon>
        <taxon>Xylariomycetidae</taxon>
        <taxon>Amphisphaeriales</taxon>
        <taxon>Apiosporaceae</taxon>
        <taxon>Neoarthrinium</taxon>
    </lineage>
</organism>
<keyword evidence="5" id="KW-1185">Reference proteome</keyword>
<accession>A0A9P9WIZ7</accession>
<name>A0A9P9WIZ7_9PEZI</name>
<evidence type="ECO:0000256" key="1">
    <source>
        <dbReference type="SAM" id="MobiDB-lite"/>
    </source>
</evidence>
<feature type="domain" description="Prion-inhibition and propagation HeLo" evidence="3">
    <location>
        <begin position="6"/>
        <end position="176"/>
    </location>
</feature>
<proteinExistence type="predicted"/>
<feature type="chain" id="PRO_5040247691" description="Prion-inhibition and propagation HeLo domain-containing protein" evidence="2">
    <location>
        <begin position="16"/>
        <end position="316"/>
    </location>
</feature>
<dbReference type="AlphaFoldDB" id="A0A9P9WIZ7"/>
<dbReference type="Proteomes" id="UP000829685">
    <property type="component" value="Unassembled WGS sequence"/>
</dbReference>
<feature type="signal peptide" evidence="2">
    <location>
        <begin position="1"/>
        <end position="15"/>
    </location>
</feature>
<dbReference type="Pfam" id="PF14479">
    <property type="entry name" value="HeLo"/>
    <property type="match status" value="1"/>
</dbReference>
<gene>
    <name evidence="4" type="ORF">JX265_007979</name>
</gene>
<dbReference type="InterPro" id="IPR038305">
    <property type="entry name" value="HeLo_sf"/>
</dbReference>